<reference evidence="3 4" key="1">
    <citation type="submission" date="2012-08" db="EMBL/GenBank/DDBJ databases">
        <authorList>
            <person name="Doggett N."/>
            <person name="Teshima H."/>
            <person name="Bruce D."/>
            <person name="Detter J.C."/>
            <person name="Johnson S.L."/>
            <person name="Han C."/>
        </authorList>
    </citation>
    <scope>NUCLEOTIDE SEQUENCE [LARGE SCALE GENOMIC DNA]</scope>
    <source>
        <strain evidence="3 4">HD-771</strain>
        <plasmid evidence="3 4">p02</plasmid>
    </source>
</reference>
<gene>
    <name evidence="3" type="ORF">BTG_32043</name>
</gene>
<feature type="domain" description="Bacterial toxin 44" evidence="2">
    <location>
        <begin position="103"/>
        <end position="133"/>
    </location>
</feature>
<keyword evidence="3" id="KW-0614">Plasmid</keyword>
<dbReference type="InterPro" id="IPR028946">
    <property type="entry name" value="Ntox44"/>
</dbReference>
<name>A0A9W3P116_BACTU</name>
<feature type="signal peptide" evidence="1">
    <location>
        <begin position="1"/>
        <end position="24"/>
    </location>
</feature>
<protein>
    <recommendedName>
        <fullName evidence="2">Bacterial toxin 44 domain-containing protein</fullName>
    </recommendedName>
</protein>
<geneLocation type="plasmid" evidence="3 4">
    <name>p02</name>
</geneLocation>
<evidence type="ECO:0000259" key="2">
    <source>
        <dbReference type="Pfam" id="PF15607"/>
    </source>
</evidence>
<dbReference type="Proteomes" id="UP000005259">
    <property type="component" value="Plasmid p02"/>
</dbReference>
<proteinExistence type="predicted"/>
<dbReference type="AlphaFoldDB" id="A0A9W3P116"/>
<feature type="chain" id="PRO_5040887747" description="Bacterial toxin 44 domain-containing protein" evidence="1">
    <location>
        <begin position="25"/>
        <end position="210"/>
    </location>
</feature>
<dbReference type="KEGG" id="bti:BTG_32043"/>
<organism evidence="3 4">
    <name type="scientific">Bacillus thuringiensis HD-771</name>
    <dbReference type="NCBI Taxonomy" id="1218175"/>
    <lineage>
        <taxon>Bacteria</taxon>
        <taxon>Bacillati</taxon>
        <taxon>Bacillota</taxon>
        <taxon>Bacilli</taxon>
        <taxon>Bacillales</taxon>
        <taxon>Bacillaceae</taxon>
        <taxon>Bacillus</taxon>
        <taxon>Bacillus cereus group</taxon>
    </lineage>
</organism>
<sequence length="210" mass="23611">MKKASLLLLAIAMATSIFSSSALAATPDTNDITDHFSFILKRNAIIVNYAVEEDKRLGTYPKGVGAFIAEKQQSNYGEWYYGNQLYGGKDGFIFNGQNVTNVELANIHYGYIGRAAGFTKSQLLTNERSNQISPLPENWAFNYFSVAGLKGVYWITYGASLYDNKNLQYSNASFSLIEKFDSSENLLSDKEKQQIKDKMLNIFQEINKNK</sequence>
<evidence type="ECO:0000256" key="1">
    <source>
        <dbReference type="SAM" id="SignalP"/>
    </source>
</evidence>
<keyword evidence="1" id="KW-0732">Signal</keyword>
<evidence type="ECO:0000313" key="4">
    <source>
        <dbReference type="Proteomes" id="UP000005259"/>
    </source>
</evidence>
<accession>A0A9W3P116</accession>
<evidence type="ECO:0000313" key="3">
    <source>
        <dbReference type="EMBL" id="AFQ19745.1"/>
    </source>
</evidence>
<dbReference type="RefSeq" id="WP_000710220.1">
    <property type="nucleotide sequence ID" value="NC_018501.1"/>
</dbReference>
<dbReference type="Pfam" id="PF15607">
    <property type="entry name" value="Ntox44"/>
    <property type="match status" value="1"/>
</dbReference>
<dbReference type="EMBL" id="CP003754">
    <property type="protein sequence ID" value="AFQ19745.1"/>
    <property type="molecule type" value="Genomic_DNA"/>
</dbReference>